<accession>G9A2H2</accession>
<dbReference type="AlphaFoldDB" id="G9A2H2"/>
<feature type="compositionally biased region" description="Basic residues" evidence="6">
    <location>
        <begin position="37"/>
        <end position="72"/>
    </location>
</feature>
<dbReference type="GO" id="GO:0043022">
    <property type="term" value="F:ribosome binding"/>
    <property type="evidence" value="ECO:0007669"/>
    <property type="project" value="InterPro"/>
</dbReference>
<feature type="domain" description="PRC-barrel" evidence="8">
    <location>
        <begin position="208"/>
        <end position="279"/>
    </location>
</feature>
<dbReference type="GO" id="GO:0042274">
    <property type="term" value="P:ribosomal small subunit biogenesis"/>
    <property type="evidence" value="ECO:0007669"/>
    <property type="project" value="UniProtKB-UniRule"/>
</dbReference>
<evidence type="ECO:0000259" key="8">
    <source>
        <dbReference type="Pfam" id="PF05239"/>
    </source>
</evidence>
<comment type="subcellular location">
    <subcellularLocation>
        <location evidence="5">Cytoplasm</location>
    </subcellularLocation>
</comment>
<dbReference type="InterPro" id="IPR036976">
    <property type="entry name" value="RimM_N_sf"/>
</dbReference>
<evidence type="ECO:0000256" key="5">
    <source>
        <dbReference type="HAMAP-Rule" id="MF_00014"/>
    </source>
</evidence>
<evidence type="ECO:0000256" key="2">
    <source>
        <dbReference type="ARBA" id="ARBA00022517"/>
    </source>
</evidence>
<dbReference type="SUPFAM" id="SSF50447">
    <property type="entry name" value="Translation proteins"/>
    <property type="match status" value="1"/>
</dbReference>
<evidence type="ECO:0000256" key="4">
    <source>
        <dbReference type="ARBA" id="ARBA00023186"/>
    </source>
</evidence>
<keyword evidence="1 5" id="KW-0963">Cytoplasm</keyword>
<dbReference type="InterPro" id="IPR009000">
    <property type="entry name" value="Transl_B-barrel_sf"/>
</dbReference>
<evidence type="ECO:0000313" key="10">
    <source>
        <dbReference type="Proteomes" id="UP000007735"/>
    </source>
</evidence>
<comment type="similarity">
    <text evidence="5">Belongs to the RimM family.</text>
</comment>
<reference evidence="9 10" key="1">
    <citation type="journal article" date="2012" name="J. Bacteriol.">
        <title>Genome sequence of the soybean symbiont Sinorhizobium fredii HH103.</title>
        <authorList>
            <person name="Weidner S."/>
            <person name="Becker A."/>
            <person name="Bonilla I."/>
            <person name="Jaenicke S."/>
            <person name="Lloret J."/>
            <person name="Margaret I."/>
            <person name="Puhler A."/>
            <person name="Ruiz-Sainz J.E."/>
            <person name="Schneiker-Bekel S."/>
            <person name="Szczepanowski R."/>
            <person name="Vinardell J.M."/>
            <person name="Zehner S."/>
            <person name="Gottfert M."/>
        </authorList>
    </citation>
    <scope>NUCLEOTIDE SEQUENCE [LARGE SCALE GENOMIC DNA]</scope>
    <source>
        <strain evidence="9 10">HH103</strain>
    </source>
</reference>
<evidence type="ECO:0000256" key="1">
    <source>
        <dbReference type="ARBA" id="ARBA00022490"/>
    </source>
</evidence>
<dbReference type="Gene3D" id="2.40.30.60">
    <property type="entry name" value="RimM"/>
    <property type="match status" value="1"/>
</dbReference>
<dbReference type="HOGENOM" id="CLU_930256_0_0_5"/>
<dbReference type="Proteomes" id="UP000007735">
    <property type="component" value="Chromosome"/>
</dbReference>
<dbReference type="PANTHER" id="PTHR33692:SF1">
    <property type="entry name" value="RIBOSOME MATURATION FACTOR RIMM"/>
    <property type="match status" value="1"/>
</dbReference>
<dbReference type="GO" id="GO:0005737">
    <property type="term" value="C:cytoplasm"/>
    <property type="evidence" value="ECO:0007669"/>
    <property type="project" value="UniProtKB-SubCell"/>
</dbReference>
<feature type="domain" description="RimM N-terminal" evidence="7">
    <location>
        <begin position="122"/>
        <end position="199"/>
    </location>
</feature>
<dbReference type="PATRIC" id="fig|380.5.peg.3436"/>
<evidence type="ECO:0000256" key="3">
    <source>
        <dbReference type="ARBA" id="ARBA00022552"/>
    </source>
</evidence>
<dbReference type="eggNOG" id="COG0806">
    <property type="taxonomic scope" value="Bacteria"/>
</dbReference>
<dbReference type="SUPFAM" id="SSF50346">
    <property type="entry name" value="PRC-barrel domain"/>
    <property type="match status" value="1"/>
</dbReference>
<dbReference type="Pfam" id="PF05239">
    <property type="entry name" value="PRC"/>
    <property type="match status" value="1"/>
</dbReference>
<evidence type="ECO:0000259" key="7">
    <source>
        <dbReference type="Pfam" id="PF01782"/>
    </source>
</evidence>
<dbReference type="STRING" id="1117943.SFHH103_03245"/>
<evidence type="ECO:0000256" key="6">
    <source>
        <dbReference type="SAM" id="MobiDB-lite"/>
    </source>
</evidence>
<dbReference type="NCBIfam" id="TIGR02273">
    <property type="entry name" value="16S_RimM"/>
    <property type="match status" value="1"/>
</dbReference>
<dbReference type="EMBL" id="HE616890">
    <property type="protein sequence ID" value="CCE97737.1"/>
    <property type="molecule type" value="Genomic_DNA"/>
</dbReference>
<evidence type="ECO:0000313" key="9">
    <source>
        <dbReference type="EMBL" id="CCE97737.1"/>
    </source>
</evidence>
<keyword evidence="4 5" id="KW-0143">Chaperone</keyword>
<sequence>MPSASATGSPRAPSRPTASCASSTRPALPSARLAATRPRHSPARRHRNVPLKPSRRLKTQPLPRRKLPRNKNRQNGVANGWHFHAARFALCAPSKNWSRIGRAEAPAQLDAEMTKLENPILMATIGAAQGLRGEVRVKSFTDDPTALGDYGNLHSDDGRVFEVLEIREAKNVVIVRFRGINDRTAAEALNGLELFIERDNLPDDDLDEEEFFYADLEGLEAVDGTGKSYGSVTGVFDFGAGDLLELKGPGRRPVLIPFTEWSVLEIDLEAGKLLVDPVAAGLVDDKDESLDKQFPTKRK</sequence>
<comment type="subunit">
    <text evidence="5">Binds ribosomal protein uS19.</text>
</comment>
<dbReference type="Gene3D" id="2.30.30.240">
    <property type="entry name" value="PRC-barrel domain"/>
    <property type="match status" value="1"/>
</dbReference>
<proteinExistence type="inferred from homology"/>
<keyword evidence="3 5" id="KW-0698">rRNA processing</keyword>
<dbReference type="InterPro" id="IPR027275">
    <property type="entry name" value="PRC-brl_dom"/>
</dbReference>
<dbReference type="PANTHER" id="PTHR33692">
    <property type="entry name" value="RIBOSOME MATURATION FACTOR RIMM"/>
    <property type="match status" value="1"/>
</dbReference>
<dbReference type="GO" id="GO:0006364">
    <property type="term" value="P:rRNA processing"/>
    <property type="evidence" value="ECO:0007669"/>
    <property type="project" value="UniProtKB-UniRule"/>
</dbReference>
<dbReference type="GO" id="GO:0005840">
    <property type="term" value="C:ribosome"/>
    <property type="evidence" value="ECO:0007669"/>
    <property type="project" value="InterPro"/>
</dbReference>
<organism evidence="9 10">
    <name type="scientific">Sinorhizobium fredii (strain HH103)</name>
    <dbReference type="NCBI Taxonomy" id="1117943"/>
    <lineage>
        <taxon>Bacteria</taxon>
        <taxon>Pseudomonadati</taxon>
        <taxon>Pseudomonadota</taxon>
        <taxon>Alphaproteobacteria</taxon>
        <taxon>Hyphomicrobiales</taxon>
        <taxon>Rhizobiaceae</taxon>
        <taxon>Sinorhizobium/Ensifer group</taxon>
        <taxon>Sinorhizobium</taxon>
    </lineage>
</organism>
<dbReference type="InterPro" id="IPR011961">
    <property type="entry name" value="RimM"/>
</dbReference>
<feature type="compositionally biased region" description="Polar residues" evidence="6">
    <location>
        <begin position="16"/>
        <end position="25"/>
    </location>
</feature>
<comment type="function">
    <text evidence="5">An accessory protein needed during the final step in the assembly of 30S ribosomal subunit, possibly for assembly of the head region. Essential for efficient processing of 16S rRNA. May be needed both before and after RbfA during the maturation of 16S rRNA. It has affinity for free ribosomal 30S subunits but not for 70S ribosomes.</text>
</comment>
<feature type="region of interest" description="Disordered" evidence="6">
    <location>
        <begin position="1"/>
        <end position="78"/>
    </location>
</feature>
<name>G9A2H2_SINF1</name>
<dbReference type="InterPro" id="IPR002676">
    <property type="entry name" value="RimM_N"/>
</dbReference>
<dbReference type="Pfam" id="PF01782">
    <property type="entry name" value="RimM"/>
    <property type="match status" value="1"/>
</dbReference>
<protein>
    <recommendedName>
        <fullName evidence="5">Ribosome maturation factor RimM</fullName>
    </recommendedName>
</protein>
<dbReference type="InterPro" id="IPR011033">
    <property type="entry name" value="PRC_barrel-like_sf"/>
</dbReference>
<gene>
    <name evidence="5 9" type="primary">rimM</name>
    <name evidence="9" type="ordered locus">SFHH103_03245</name>
</gene>
<dbReference type="KEGG" id="sfh:SFHH103_03245"/>
<comment type="domain">
    <text evidence="5">The PRC barrel domain binds ribosomal protein uS19.</text>
</comment>
<dbReference type="HAMAP" id="MF_00014">
    <property type="entry name" value="Ribosome_mat_RimM"/>
    <property type="match status" value="1"/>
</dbReference>
<keyword evidence="2 5" id="KW-0690">Ribosome biogenesis</keyword>